<accession>A0A7K3LGE3</accession>
<dbReference type="InterPro" id="IPR005171">
    <property type="entry name" value="Cyt_c_oxidase_su4_prok"/>
</dbReference>
<dbReference type="RefSeq" id="WP_162113064.1">
    <property type="nucleotide sequence ID" value="NZ_JAACYR010000092.1"/>
</dbReference>
<feature type="transmembrane region" description="Helical" evidence="6">
    <location>
        <begin position="71"/>
        <end position="89"/>
    </location>
</feature>
<comment type="caution">
    <text evidence="7">The sequence shown here is derived from an EMBL/GenBank/DDBJ whole genome shotgun (WGS) entry which is preliminary data.</text>
</comment>
<evidence type="ECO:0000256" key="4">
    <source>
        <dbReference type="ARBA" id="ARBA00022989"/>
    </source>
</evidence>
<organism evidence="7 8">
    <name type="scientific">Mycolicibacter kumamotonensis</name>
    <dbReference type="NCBI Taxonomy" id="354243"/>
    <lineage>
        <taxon>Bacteria</taxon>
        <taxon>Bacillati</taxon>
        <taxon>Actinomycetota</taxon>
        <taxon>Actinomycetes</taxon>
        <taxon>Mycobacteriales</taxon>
        <taxon>Mycobacteriaceae</taxon>
        <taxon>Mycolicibacter</taxon>
    </lineage>
</organism>
<reference evidence="7 8" key="1">
    <citation type="submission" date="2020-01" db="EMBL/GenBank/DDBJ databases">
        <authorList>
            <person name="Sanchez-Estrada R."/>
            <person name="Gonzalez-Y-Merchand J.A."/>
            <person name="Rivera-Gutierrez S."/>
        </authorList>
    </citation>
    <scope>NUCLEOTIDE SEQUENCE [LARGE SCALE GENOMIC DNA]</scope>
    <source>
        <strain evidence="7 8">CST 7247</strain>
    </source>
</reference>
<sequence>MNSVLRHKSSTIWLILMGMTTISWTLGSEQASADRHILASILIIAVAVFKIRLVGLYFMDLKAAPGVLRKFFEGYCAVLLAVLSGMYLLV</sequence>
<evidence type="ECO:0000256" key="5">
    <source>
        <dbReference type="ARBA" id="ARBA00023136"/>
    </source>
</evidence>
<evidence type="ECO:0000313" key="7">
    <source>
        <dbReference type="EMBL" id="NDJ91408.1"/>
    </source>
</evidence>
<evidence type="ECO:0000313" key="8">
    <source>
        <dbReference type="Proteomes" id="UP000466523"/>
    </source>
</evidence>
<name>A0A7K3LGE3_9MYCO</name>
<dbReference type="EMBL" id="JAACYR010000092">
    <property type="protein sequence ID" value="NDJ91408.1"/>
    <property type="molecule type" value="Genomic_DNA"/>
</dbReference>
<dbReference type="AlphaFoldDB" id="A0A7K3LGE3"/>
<dbReference type="Proteomes" id="UP000466523">
    <property type="component" value="Unassembled WGS sequence"/>
</dbReference>
<dbReference type="GO" id="GO:0005886">
    <property type="term" value="C:plasma membrane"/>
    <property type="evidence" value="ECO:0007669"/>
    <property type="project" value="UniProtKB-SubCell"/>
</dbReference>
<evidence type="ECO:0000256" key="6">
    <source>
        <dbReference type="SAM" id="Phobius"/>
    </source>
</evidence>
<dbReference type="Pfam" id="PF03626">
    <property type="entry name" value="COX4_pro"/>
    <property type="match status" value="1"/>
</dbReference>
<evidence type="ECO:0000256" key="3">
    <source>
        <dbReference type="ARBA" id="ARBA00022692"/>
    </source>
</evidence>
<keyword evidence="4 6" id="KW-1133">Transmembrane helix</keyword>
<proteinExistence type="predicted"/>
<keyword evidence="3 6" id="KW-0812">Transmembrane</keyword>
<comment type="subcellular location">
    <subcellularLocation>
        <location evidence="1">Cell membrane</location>
        <topology evidence="1">Multi-pass membrane protein</topology>
    </subcellularLocation>
</comment>
<keyword evidence="2" id="KW-1003">Cell membrane</keyword>
<feature type="transmembrane region" description="Helical" evidence="6">
    <location>
        <begin position="37"/>
        <end position="59"/>
    </location>
</feature>
<gene>
    <name evidence="7" type="ORF">GWR20_20050</name>
</gene>
<feature type="transmembrane region" description="Helical" evidence="6">
    <location>
        <begin position="12"/>
        <end position="31"/>
    </location>
</feature>
<evidence type="ECO:0000256" key="1">
    <source>
        <dbReference type="ARBA" id="ARBA00004651"/>
    </source>
</evidence>
<evidence type="ECO:0000256" key="2">
    <source>
        <dbReference type="ARBA" id="ARBA00022475"/>
    </source>
</evidence>
<protein>
    <submittedName>
        <fullName evidence="7">Cytochrome C oxidase subunit IV family protein</fullName>
    </submittedName>
</protein>
<keyword evidence="5 6" id="KW-0472">Membrane</keyword>